<dbReference type="EMBL" id="LR725426">
    <property type="protein sequence ID" value="VWO96175.1"/>
    <property type="molecule type" value="Genomic_DNA"/>
</dbReference>
<sequence length="172" mass="19136">MPRDSTSGVDSTRKAQRVWGKAVTASLRPRGFASKPVPLCAKTAADVFVLSLLEDCGIEWGRGDTDIRRNIVLKLWVEEQKGDDSEPFEDHMTYTLKVKLEPGMFIRPSTVTLEAYTGGDIEAPSAPLWLQRLPRGTGSCPLEFTRVHTISGMRQRDRVLLIAFVPTLHDAL</sequence>
<reference evidence="1" key="1">
    <citation type="submission" date="2019-10" db="EMBL/GenBank/DDBJ databases">
        <authorList>
            <person name="Nor Muhammad N."/>
        </authorList>
    </citation>
    <scope>NUCLEOTIDE SEQUENCE</scope>
</reference>
<gene>
    <name evidence="1" type="primary">G4MS03</name>
</gene>
<name>A0A5K1JW25_9APHY</name>
<evidence type="ECO:0000313" key="1">
    <source>
        <dbReference type="EMBL" id="VWO96175.1"/>
    </source>
</evidence>
<organism evidence="1">
    <name type="scientific">Ganoderma boninense</name>
    <dbReference type="NCBI Taxonomy" id="34458"/>
    <lineage>
        <taxon>Eukaryota</taxon>
        <taxon>Fungi</taxon>
        <taxon>Dikarya</taxon>
        <taxon>Basidiomycota</taxon>
        <taxon>Agaricomycotina</taxon>
        <taxon>Agaricomycetes</taxon>
        <taxon>Polyporales</taxon>
        <taxon>Polyporaceae</taxon>
        <taxon>Ganoderma</taxon>
    </lineage>
</organism>
<dbReference type="AlphaFoldDB" id="A0A5K1JW25"/>
<proteinExistence type="predicted"/>
<protein>
    <submittedName>
        <fullName evidence="1">NAD-dependent histone deacetylase SIR2</fullName>
    </submittedName>
</protein>
<accession>A0A5K1JW25</accession>